<feature type="region of interest" description="Disordered" evidence="1">
    <location>
        <begin position="21"/>
        <end position="70"/>
    </location>
</feature>
<name>A0A9D1M4U3_9PROT</name>
<organism evidence="2 3">
    <name type="scientific">Candidatus Scatocola faecipullorum</name>
    <dbReference type="NCBI Taxonomy" id="2840917"/>
    <lineage>
        <taxon>Bacteria</taxon>
        <taxon>Pseudomonadati</taxon>
        <taxon>Pseudomonadota</taxon>
        <taxon>Alphaproteobacteria</taxon>
        <taxon>Rhodospirillales</taxon>
        <taxon>Rhodospirillaceae</taxon>
        <taxon>Rhodospirillaceae incertae sedis</taxon>
        <taxon>Candidatus Scatocola</taxon>
    </lineage>
</organism>
<evidence type="ECO:0000313" key="3">
    <source>
        <dbReference type="Proteomes" id="UP000824107"/>
    </source>
</evidence>
<reference evidence="2" key="1">
    <citation type="submission" date="2020-10" db="EMBL/GenBank/DDBJ databases">
        <authorList>
            <person name="Gilroy R."/>
        </authorList>
    </citation>
    <scope>NUCLEOTIDE SEQUENCE</scope>
    <source>
        <strain evidence="2">ChiW3-316</strain>
    </source>
</reference>
<protein>
    <submittedName>
        <fullName evidence="2">Uncharacterized protein</fullName>
    </submittedName>
</protein>
<gene>
    <name evidence="2" type="ORF">IAD20_06275</name>
</gene>
<evidence type="ECO:0000256" key="1">
    <source>
        <dbReference type="SAM" id="MobiDB-lite"/>
    </source>
</evidence>
<reference evidence="2" key="2">
    <citation type="journal article" date="2021" name="PeerJ">
        <title>Extensive microbial diversity within the chicken gut microbiome revealed by metagenomics and culture.</title>
        <authorList>
            <person name="Gilroy R."/>
            <person name="Ravi A."/>
            <person name="Getino M."/>
            <person name="Pursley I."/>
            <person name="Horton D.L."/>
            <person name="Alikhan N.F."/>
            <person name="Baker D."/>
            <person name="Gharbi K."/>
            <person name="Hall N."/>
            <person name="Watson M."/>
            <person name="Adriaenssens E.M."/>
            <person name="Foster-Nyarko E."/>
            <person name="Jarju S."/>
            <person name="Secka A."/>
            <person name="Antonio M."/>
            <person name="Oren A."/>
            <person name="Chaudhuri R.R."/>
            <person name="La Ragione R."/>
            <person name="Hildebrand F."/>
            <person name="Pallen M.J."/>
        </authorList>
    </citation>
    <scope>NUCLEOTIDE SEQUENCE</scope>
    <source>
        <strain evidence="2">ChiW3-316</strain>
    </source>
</reference>
<dbReference type="Proteomes" id="UP000824107">
    <property type="component" value="Unassembled WGS sequence"/>
</dbReference>
<proteinExistence type="predicted"/>
<dbReference type="EMBL" id="DVNC01000039">
    <property type="protein sequence ID" value="HIU53670.1"/>
    <property type="molecule type" value="Genomic_DNA"/>
</dbReference>
<sequence>MGGVFRAPKIQQRVVPVVDTEAEAKKRAEKEKQENLERQRRGQEGTIKTSYTGILGEKENDLKRKNLLGE</sequence>
<dbReference type="AlphaFoldDB" id="A0A9D1M4U3"/>
<accession>A0A9D1M4U3</accession>
<comment type="caution">
    <text evidence="2">The sequence shown here is derived from an EMBL/GenBank/DDBJ whole genome shotgun (WGS) entry which is preliminary data.</text>
</comment>
<feature type="compositionally biased region" description="Basic and acidic residues" evidence="1">
    <location>
        <begin position="22"/>
        <end position="43"/>
    </location>
</feature>
<evidence type="ECO:0000313" key="2">
    <source>
        <dbReference type="EMBL" id="HIU53670.1"/>
    </source>
</evidence>